<reference evidence="1 2" key="1">
    <citation type="journal article" date="2018" name="Genomics">
        <title>Molecular footprints of inshore aquatic adaptation in Indo-Pacific humpback dolphin (Sousa chinensis).</title>
        <authorList>
            <person name="Ming Y."/>
            <person name="Jian J."/>
            <person name="Yu F."/>
            <person name="Yu X."/>
            <person name="Wang J."/>
            <person name="Liu W."/>
        </authorList>
    </citation>
    <scope>NUCLEOTIDE SEQUENCE [LARGE SCALE GENOMIC DNA]</scope>
    <source>
        <strain evidence="1">MY-2018</strain>
        <tissue evidence="1">Skin</tissue>
    </source>
</reference>
<accession>A0A484GWP7</accession>
<sequence length="34" mass="4125">FYPDDALEDLQLDKPFPEVREHFQSYDLDHMGEK</sequence>
<organism evidence="1 2">
    <name type="scientific">Sousa chinensis</name>
    <name type="common">Indo-pacific humpbacked dolphin</name>
    <name type="synonym">Steno chinensis</name>
    <dbReference type="NCBI Taxonomy" id="103600"/>
    <lineage>
        <taxon>Eukaryota</taxon>
        <taxon>Metazoa</taxon>
        <taxon>Chordata</taxon>
        <taxon>Craniata</taxon>
        <taxon>Vertebrata</taxon>
        <taxon>Euteleostomi</taxon>
        <taxon>Mammalia</taxon>
        <taxon>Eutheria</taxon>
        <taxon>Laurasiatheria</taxon>
        <taxon>Artiodactyla</taxon>
        <taxon>Whippomorpha</taxon>
        <taxon>Cetacea</taxon>
        <taxon>Odontoceti</taxon>
        <taxon>Delphinidae</taxon>
        <taxon>Sousa</taxon>
    </lineage>
</organism>
<dbReference type="EMBL" id="QWLN02003306">
    <property type="protein sequence ID" value="TEA40155.1"/>
    <property type="molecule type" value="Genomic_DNA"/>
</dbReference>
<proteinExistence type="predicted"/>
<comment type="caution">
    <text evidence="1">The sequence shown here is derived from an EMBL/GenBank/DDBJ whole genome shotgun (WGS) entry which is preliminary data.</text>
</comment>
<gene>
    <name evidence="1" type="ORF">DBR06_SOUSAS8210087</name>
</gene>
<name>A0A484GWP7_SOUCH</name>
<evidence type="ECO:0000313" key="1">
    <source>
        <dbReference type="EMBL" id="TEA40155.1"/>
    </source>
</evidence>
<evidence type="ECO:0000313" key="2">
    <source>
        <dbReference type="Proteomes" id="UP000295264"/>
    </source>
</evidence>
<dbReference type="AlphaFoldDB" id="A0A484GWP7"/>
<protein>
    <submittedName>
        <fullName evidence="1">Uncharacterized protein</fullName>
    </submittedName>
</protein>
<feature type="non-terminal residue" evidence="1">
    <location>
        <position position="1"/>
    </location>
</feature>
<keyword evidence="2" id="KW-1185">Reference proteome</keyword>
<dbReference type="Proteomes" id="UP000295264">
    <property type="component" value="Unassembled WGS sequence"/>
</dbReference>
<feature type="non-terminal residue" evidence="1">
    <location>
        <position position="34"/>
    </location>
</feature>